<feature type="transmembrane region" description="Helical" evidence="8">
    <location>
        <begin position="294"/>
        <end position="315"/>
    </location>
</feature>
<keyword evidence="10" id="KW-1185">Reference proteome</keyword>
<feature type="transmembrane region" description="Helical" evidence="8">
    <location>
        <begin position="172"/>
        <end position="196"/>
    </location>
</feature>
<feature type="transmembrane region" description="Helical" evidence="8">
    <location>
        <begin position="208"/>
        <end position="232"/>
    </location>
</feature>
<feature type="transmembrane region" description="Helical" evidence="8">
    <location>
        <begin position="509"/>
        <end position="533"/>
    </location>
</feature>
<keyword evidence="5" id="KW-0573">Peptidoglycan synthesis</keyword>
<dbReference type="Pfam" id="PF03023">
    <property type="entry name" value="MurJ"/>
    <property type="match status" value="1"/>
</dbReference>
<name>A0ABY7XVF5_MICLT</name>
<sequence>MPQHWKQQSRRTGVESSLGRASAVIGAGTLVSRLTGLLRSIVLVGVLGAVGSEAADAFTFANTLPNSVFALISVGVLTAVIVPQIVKATADADGGNAFISKLFTLGTVVLVVTTLIATIAAPWLVVLVAGQAPPAAQALATALAYWCLPQILFYGLYALLGEALNARRIFGPFTWAPVVNNIVSIVGFLLLGALFAPVPTKAAEWTPTMITTLGATATLGIALQAVVLLVFWRRTGLALKPDFRWRGVGLGTVGKLAGWTFLMAFASLAAGVLQGNIVSAASGTGASATVTANAWLIFMLPYSVIVLSIGTPYFTQISEHAAAGRHVEVREDISRSIRTLLFFIVAAVAAVAAAAIPASRVFTSSPADAEAAALVLICYLVSLIPLTILFIVQRTFYAYDDTRTPFWFTIFQCCLIVGTALIAWGLLQADVIPITGLAAAVALGQSISSTVQTIVATWLLHRKIGSLGVRSWLVTLGRFAVAAIPAGLAGWGVFVLFGASAGWTVSDKIPGALGTAVIGLVVVVVYLGILALLRAPELKVAGSLVRRFLPGR</sequence>
<feature type="transmembrane region" description="Helical" evidence="8">
    <location>
        <begin position="68"/>
        <end position="90"/>
    </location>
</feature>
<evidence type="ECO:0000256" key="6">
    <source>
        <dbReference type="ARBA" id="ARBA00022989"/>
    </source>
</evidence>
<feature type="transmembrane region" description="Helical" evidence="8">
    <location>
        <begin position="472"/>
        <end position="497"/>
    </location>
</feature>
<feature type="transmembrane region" description="Helical" evidence="8">
    <location>
        <begin position="371"/>
        <end position="392"/>
    </location>
</feature>
<protein>
    <submittedName>
        <fullName evidence="9">Murein biosynthesis integral membrane protein MurJ</fullName>
    </submittedName>
</protein>
<evidence type="ECO:0000256" key="4">
    <source>
        <dbReference type="ARBA" id="ARBA00022960"/>
    </source>
</evidence>
<evidence type="ECO:0000256" key="2">
    <source>
        <dbReference type="ARBA" id="ARBA00022475"/>
    </source>
</evidence>
<proteinExistence type="predicted"/>
<keyword evidence="4" id="KW-0133">Cell shape</keyword>
<dbReference type="PRINTS" id="PR01806">
    <property type="entry name" value="VIRFACTRMVIN"/>
</dbReference>
<dbReference type="Proteomes" id="UP001215097">
    <property type="component" value="Chromosome"/>
</dbReference>
<feature type="transmembrane region" description="Helical" evidence="8">
    <location>
        <begin position="432"/>
        <end position="460"/>
    </location>
</feature>
<feature type="transmembrane region" description="Helical" evidence="8">
    <location>
        <begin position="340"/>
        <end position="359"/>
    </location>
</feature>
<dbReference type="EMBL" id="CP078075">
    <property type="protein sequence ID" value="WDM45168.1"/>
    <property type="molecule type" value="Genomic_DNA"/>
</dbReference>
<evidence type="ECO:0000256" key="7">
    <source>
        <dbReference type="ARBA" id="ARBA00023136"/>
    </source>
</evidence>
<dbReference type="NCBIfam" id="TIGR01695">
    <property type="entry name" value="murJ_mviN"/>
    <property type="match status" value="1"/>
</dbReference>
<keyword evidence="2" id="KW-1003">Cell membrane</keyword>
<evidence type="ECO:0000256" key="3">
    <source>
        <dbReference type="ARBA" id="ARBA00022692"/>
    </source>
</evidence>
<dbReference type="InterPro" id="IPR051050">
    <property type="entry name" value="Lipid_II_flippase_MurJ/MviN"/>
</dbReference>
<keyword evidence="3 8" id="KW-0812">Transmembrane</keyword>
<dbReference type="InterPro" id="IPR004268">
    <property type="entry name" value="MurJ"/>
</dbReference>
<accession>A0ABY7XVF5</accession>
<evidence type="ECO:0000256" key="8">
    <source>
        <dbReference type="SAM" id="Phobius"/>
    </source>
</evidence>
<feature type="transmembrane region" description="Helical" evidence="8">
    <location>
        <begin position="138"/>
        <end position="160"/>
    </location>
</feature>
<gene>
    <name evidence="9" type="primary">murJ</name>
    <name evidence="9" type="ORF">KV395_18790</name>
</gene>
<evidence type="ECO:0000313" key="10">
    <source>
        <dbReference type="Proteomes" id="UP001215097"/>
    </source>
</evidence>
<feature type="transmembrane region" description="Helical" evidence="8">
    <location>
        <begin position="253"/>
        <end position="274"/>
    </location>
</feature>
<feature type="transmembrane region" description="Helical" evidence="8">
    <location>
        <begin position="102"/>
        <end position="126"/>
    </location>
</feature>
<evidence type="ECO:0000256" key="1">
    <source>
        <dbReference type="ARBA" id="ARBA00004651"/>
    </source>
</evidence>
<reference evidence="9 10" key="1">
    <citation type="submission" date="2021-06" db="EMBL/GenBank/DDBJ databases">
        <title>Genome-based taxonomic framework of Microbacterium strains isolated from marine environment, the description of four new species and reclassification of four preexisting species.</title>
        <authorList>
            <person name="Lee S.D."/>
            <person name="Kim S.-M."/>
            <person name="Byeon Y.-S."/>
            <person name="Yang H.L."/>
            <person name="Kim I.S."/>
        </authorList>
    </citation>
    <scope>NUCLEOTIDE SEQUENCE [LARGE SCALE GENOMIC DNA]</scope>
    <source>
        <strain evidence="9 10">KACC 14465</strain>
    </source>
</reference>
<evidence type="ECO:0000256" key="5">
    <source>
        <dbReference type="ARBA" id="ARBA00022984"/>
    </source>
</evidence>
<organism evidence="9 10">
    <name type="scientific">Microbacterium luteolum</name>
    <name type="common">Aureobacterium luteolum</name>
    <dbReference type="NCBI Taxonomy" id="69367"/>
    <lineage>
        <taxon>Bacteria</taxon>
        <taxon>Bacillati</taxon>
        <taxon>Actinomycetota</taxon>
        <taxon>Actinomycetes</taxon>
        <taxon>Micrococcales</taxon>
        <taxon>Microbacteriaceae</taxon>
        <taxon>Microbacterium</taxon>
    </lineage>
</organism>
<keyword evidence="6 8" id="KW-1133">Transmembrane helix</keyword>
<feature type="transmembrane region" description="Helical" evidence="8">
    <location>
        <begin position="21"/>
        <end position="48"/>
    </location>
</feature>
<feature type="transmembrane region" description="Helical" evidence="8">
    <location>
        <begin position="404"/>
        <end position="426"/>
    </location>
</feature>
<dbReference type="PANTHER" id="PTHR47019:SF1">
    <property type="entry name" value="LIPID II FLIPPASE MURJ"/>
    <property type="match status" value="1"/>
</dbReference>
<comment type="subcellular location">
    <subcellularLocation>
        <location evidence="1">Cell membrane</location>
        <topology evidence="1">Multi-pass membrane protein</topology>
    </subcellularLocation>
</comment>
<evidence type="ECO:0000313" key="9">
    <source>
        <dbReference type="EMBL" id="WDM45168.1"/>
    </source>
</evidence>
<keyword evidence="7 8" id="KW-0472">Membrane</keyword>
<dbReference type="PANTHER" id="PTHR47019">
    <property type="entry name" value="LIPID II FLIPPASE MURJ"/>
    <property type="match status" value="1"/>
</dbReference>